<keyword evidence="2" id="KW-1185">Reference proteome</keyword>
<dbReference type="RefSeq" id="WP_271010701.1">
    <property type="nucleotide sequence ID" value="NZ_JAQIFT010000003.1"/>
</dbReference>
<gene>
    <name evidence="1" type="ORF">PBV87_00210</name>
</gene>
<evidence type="ECO:0000313" key="1">
    <source>
        <dbReference type="EMBL" id="MDA3729935.1"/>
    </source>
</evidence>
<accession>A0AA42IYE9</accession>
<organism evidence="1 2">
    <name type="scientific">Holtiella tumoricola</name>
    <dbReference type="NCBI Taxonomy" id="3018743"/>
    <lineage>
        <taxon>Bacteria</taxon>
        <taxon>Bacillati</taxon>
        <taxon>Bacillota</taxon>
        <taxon>Clostridia</taxon>
        <taxon>Lachnospirales</taxon>
        <taxon>Cellulosilyticaceae</taxon>
        <taxon>Holtiella</taxon>
    </lineage>
</organism>
<protein>
    <submittedName>
        <fullName evidence="1">Uncharacterized protein</fullName>
    </submittedName>
</protein>
<name>A0AA42IYE9_9FIRM</name>
<reference evidence="1" key="1">
    <citation type="journal article" date="2023" name="Int. J. Syst. Evol. Microbiol.">
        <title>&lt;i&gt;Holtiella tumoricola&lt;/i&gt; gen. nov. sp. nov., isolated from a human clinical sample.</title>
        <authorList>
            <person name="Allen-Vercoe E."/>
            <person name="Daigneault M.C."/>
            <person name="Vancuren S.J."/>
            <person name="Cochrane K."/>
            <person name="O'Neal L.L."/>
            <person name="Sankaranarayanan K."/>
            <person name="Lawson P.A."/>
        </authorList>
    </citation>
    <scope>NUCLEOTIDE SEQUENCE</scope>
    <source>
        <strain evidence="1">CC70A</strain>
    </source>
</reference>
<proteinExistence type="predicted"/>
<dbReference type="Proteomes" id="UP001169242">
    <property type="component" value="Unassembled WGS sequence"/>
</dbReference>
<comment type="caution">
    <text evidence="1">The sequence shown here is derived from an EMBL/GenBank/DDBJ whole genome shotgun (WGS) entry which is preliminary data.</text>
</comment>
<evidence type="ECO:0000313" key="2">
    <source>
        <dbReference type="Proteomes" id="UP001169242"/>
    </source>
</evidence>
<dbReference type="AlphaFoldDB" id="A0AA42IYE9"/>
<sequence>MKKNSLAKFIVIITILLIPLFLMASTLDTTNDFNNFYEEITSLQNQLNGISQSLYISNQKGESLTSLQNSLSIYNSKIKNLSTRLFDYATNSNLSSIDKIRTEALIVATRLLNDLYLILSELLITEDYEIEYKLLKAFFSANSLLTQGLSSFPI</sequence>
<dbReference type="EMBL" id="JAQIFT010000003">
    <property type="protein sequence ID" value="MDA3729935.1"/>
    <property type="molecule type" value="Genomic_DNA"/>
</dbReference>